<reference evidence="1" key="1">
    <citation type="journal article" date="2014" name="Front. Microbiol.">
        <title>High frequency of phylogenetically diverse reductive dehalogenase-homologous genes in deep subseafloor sedimentary metagenomes.</title>
        <authorList>
            <person name="Kawai M."/>
            <person name="Futagami T."/>
            <person name="Toyoda A."/>
            <person name="Takaki Y."/>
            <person name="Nishi S."/>
            <person name="Hori S."/>
            <person name="Arai W."/>
            <person name="Tsubouchi T."/>
            <person name="Morono Y."/>
            <person name="Uchiyama I."/>
            <person name="Ito T."/>
            <person name="Fujiyama A."/>
            <person name="Inagaki F."/>
            <person name="Takami H."/>
        </authorList>
    </citation>
    <scope>NUCLEOTIDE SEQUENCE</scope>
    <source>
        <strain evidence="1">Expedition CK06-06</strain>
    </source>
</reference>
<organism evidence="1">
    <name type="scientific">marine sediment metagenome</name>
    <dbReference type="NCBI Taxonomy" id="412755"/>
    <lineage>
        <taxon>unclassified sequences</taxon>
        <taxon>metagenomes</taxon>
        <taxon>ecological metagenomes</taxon>
    </lineage>
</organism>
<evidence type="ECO:0000313" key="1">
    <source>
        <dbReference type="EMBL" id="GAH49535.1"/>
    </source>
</evidence>
<gene>
    <name evidence="1" type="ORF">S03H2_35617</name>
</gene>
<dbReference type="AlphaFoldDB" id="X1GXI9"/>
<protein>
    <submittedName>
        <fullName evidence="1">Uncharacterized protein</fullName>
    </submittedName>
</protein>
<name>X1GXI9_9ZZZZ</name>
<proteinExistence type="predicted"/>
<dbReference type="EMBL" id="BARU01021804">
    <property type="protein sequence ID" value="GAH49535.1"/>
    <property type="molecule type" value="Genomic_DNA"/>
</dbReference>
<accession>X1GXI9</accession>
<comment type="caution">
    <text evidence="1">The sequence shown here is derived from an EMBL/GenBank/DDBJ whole genome shotgun (WGS) entry which is preliminary data.</text>
</comment>
<feature type="non-terminal residue" evidence="1">
    <location>
        <position position="1"/>
    </location>
</feature>
<sequence length="60" mass="6825">FILNGSNREGISLYGEELTGNWLIEVKDLQGYTVKKFERTLNGFLSMSVKIGGLIYLLRE</sequence>